<organism evidence="1 2">
    <name type="scientific">Streptomyces durocortorensis</name>
    <dbReference type="NCBI Taxonomy" id="2811104"/>
    <lineage>
        <taxon>Bacteria</taxon>
        <taxon>Bacillati</taxon>
        <taxon>Actinomycetota</taxon>
        <taxon>Actinomycetes</taxon>
        <taxon>Kitasatosporales</taxon>
        <taxon>Streptomycetaceae</taxon>
        <taxon>Streptomyces</taxon>
    </lineage>
</organism>
<evidence type="ECO:0000313" key="1">
    <source>
        <dbReference type="EMBL" id="MBM7058600.1"/>
    </source>
</evidence>
<proteinExistence type="predicted"/>
<gene>
    <name evidence="1" type="ORF">JS521_33530</name>
</gene>
<dbReference type="Proteomes" id="UP000712045">
    <property type="component" value="Unassembled WGS sequence"/>
</dbReference>
<accession>A0ABS2I6I3</accession>
<evidence type="ECO:0000313" key="2">
    <source>
        <dbReference type="Proteomes" id="UP000712045"/>
    </source>
</evidence>
<comment type="caution">
    <text evidence="1">The sequence shown here is derived from an EMBL/GenBank/DDBJ whole genome shotgun (WGS) entry which is preliminary data.</text>
</comment>
<name>A0ABS2I6I3_9ACTN</name>
<keyword evidence="2" id="KW-1185">Reference proteome</keyword>
<sequence length="62" mass="6465">MRQPGQEHSGDRCDDLGAAFEKESPVVRGRVGGAEARLFGLADAVAHAEVGPAGHRPRTATV</sequence>
<reference evidence="1 2" key="1">
    <citation type="submission" date="2021-02" db="EMBL/GenBank/DDBJ databases">
        <title>Genome Streptomyces sp. RHZ10.</title>
        <authorList>
            <person name="Besaury L."/>
        </authorList>
    </citation>
    <scope>NUCLEOTIDE SEQUENCE [LARGE SCALE GENOMIC DNA]</scope>
    <source>
        <strain evidence="1 2">RHZ10</strain>
    </source>
</reference>
<dbReference type="RefSeq" id="WP_205086668.1">
    <property type="nucleotide sequence ID" value="NZ_JAFEUF010000355.1"/>
</dbReference>
<protein>
    <submittedName>
        <fullName evidence="1">Uncharacterized protein</fullName>
    </submittedName>
</protein>
<dbReference type="EMBL" id="JAFEUF010000355">
    <property type="protein sequence ID" value="MBM7058600.1"/>
    <property type="molecule type" value="Genomic_DNA"/>
</dbReference>